<dbReference type="Proteomes" id="UP001157502">
    <property type="component" value="Chromosome 7"/>
</dbReference>
<gene>
    <name evidence="1" type="ORF">DPEC_G00084280</name>
</gene>
<proteinExistence type="predicted"/>
<sequence length="233" mass="25330">MAQSSVCLHIKDCGNRRRSAQQLPWDPAHALPVCRALPRGYYFSINPATISPLLPPPPAPLLPTPSCHAPSSRIASSWESGLVVISGHAWIVVLDRWGHVEREAGISANISESKRVMNPVVSSQLMVTHDDRDSLNPTRPVTHEPQPGPDIGSPNTTRALCAACQPSVTGIIYPVPLAVRPSHVYGEEERRRSRAFISSSAEPKPRPATRADDRKTKSAVGEQWQRTANGLAP</sequence>
<protein>
    <submittedName>
        <fullName evidence="1">Uncharacterized protein</fullName>
    </submittedName>
</protein>
<reference evidence="1" key="1">
    <citation type="submission" date="2021-05" db="EMBL/GenBank/DDBJ databases">
        <authorList>
            <person name="Pan Q."/>
            <person name="Jouanno E."/>
            <person name="Zahm M."/>
            <person name="Klopp C."/>
            <person name="Cabau C."/>
            <person name="Louis A."/>
            <person name="Berthelot C."/>
            <person name="Parey E."/>
            <person name="Roest Crollius H."/>
            <person name="Montfort J."/>
            <person name="Robinson-Rechavi M."/>
            <person name="Bouchez O."/>
            <person name="Lampietro C."/>
            <person name="Lopez Roques C."/>
            <person name="Donnadieu C."/>
            <person name="Postlethwait J."/>
            <person name="Bobe J."/>
            <person name="Dillon D."/>
            <person name="Chandos A."/>
            <person name="von Hippel F."/>
            <person name="Guiguen Y."/>
        </authorList>
    </citation>
    <scope>NUCLEOTIDE SEQUENCE</scope>
    <source>
        <strain evidence="1">YG-Jan2019</strain>
    </source>
</reference>
<organism evidence="1 2">
    <name type="scientific">Dallia pectoralis</name>
    <name type="common">Alaska blackfish</name>
    <dbReference type="NCBI Taxonomy" id="75939"/>
    <lineage>
        <taxon>Eukaryota</taxon>
        <taxon>Metazoa</taxon>
        <taxon>Chordata</taxon>
        <taxon>Craniata</taxon>
        <taxon>Vertebrata</taxon>
        <taxon>Euteleostomi</taxon>
        <taxon>Actinopterygii</taxon>
        <taxon>Neopterygii</taxon>
        <taxon>Teleostei</taxon>
        <taxon>Protacanthopterygii</taxon>
        <taxon>Esociformes</taxon>
        <taxon>Umbridae</taxon>
        <taxon>Dallia</taxon>
    </lineage>
</organism>
<name>A0ACC2GZA3_DALPE</name>
<keyword evidence="2" id="KW-1185">Reference proteome</keyword>
<evidence type="ECO:0000313" key="1">
    <source>
        <dbReference type="EMBL" id="KAJ8009002.1"/>
    </source>
</evidence>
<dbReference type="EMBL" id="CM055734">
    <property type="protein sequence ID" value="KAJ8009002.1"/>
    <property type="molecule type" value="Genomic_DNA"/>
</dbReference>
<accession>A0ACC2GZA3</accession>
<comment type="caution">
    <text evidence="1">The sequence shown here is derived from an EMBL/GenBank/DDBJ whole genome shotgun (WGS) entry which is preliminary data.</text>
</comment>
<evidence type="ECO:0000313" key="2">
    <source>
        <dbReference type="Proteomes" id="UP001157502"/>
    </source>
</evidence>